<organism evidence="3 4">
    <name type="scientific">Cordylochernes scorpioides</name>
    <dbReference type="NCBI Taxonomy" id="51811"/>
    <lineage>
        <taxon>Eukaryota</taxon>
        <taxon>Metazoa</taxon>
        <taxon>Ecdysozoa</taxon>
        <taxon>Arthropoda</taxon>
        <taxon>Chelicerata</taxon>
        <taxon>Arachnida</taxon>
        <taxon>Pseudoscorpiones</taxon>
        <taxon>Cheliferoidea</taxon>
        <taxon>Chernetidae</taxon>
        <taxon>Cordylochernes</taxon>
    </lineage>
</organism>
<name>A0ABY6KI98_9ARAC</name>
<dbReference type="PANTHER" id="PTHR22870">
    <property type="entry name" value="REGULATOR OF CHROMOSOME CONDENSATION"/>
    <property type="match status" value="1"/>
</dbReference>
<dbReference type="SUPFAM" id="SSF50985">
    <property type="entry name" value="RCC1/BLIP-II"/>
    <property type="match status" value="1"/>
</dbReference>
<dbReference type="InterPro" id="IPR051210">
    <property type="entry name" value="Ub_ligase/GEF_domain"/>
</dbReference>
<dbReference type="PROSITE" id="PS00626">
    <property type="entry name" value="RCC1_2"/>
    <property type="match status" value="1"/>
</dbReference>
<protein>
    <submittedName>
        <fullName evidence="3">RCCD1</fullName>
    </submittedName>
</protein>
<evidence type="ECO:0000313" key="4">
    <source>
        <dbReference type="Proteomes" id="UP001235939"/>
    </source>
</evidence>
<dbReference type="EMBL" id="CP092868">
    <property type="protein sequence ID" value="UYV68571.1"/>
    <property type="molecule type" value="Genomic_DNA"/>
</dbReference>
<proteinExistence type="predicted"/>
<dbReference type="Proteomes" id="UP001235939">
    <property type="component" value="Chromosome 06"/>
</dbReference>
<dbReference type="InterPro" id="IPR000408">
    <property type="entry name" value="Reg_chr_condens"/>
</dbReference>
<feature type="repeat" description="RCC1" evidence="2">
    <location>
        <begin position="142"/>
        <end position="192"/>
    </location>
</feature>
<dbReference type="InterPro" id="IPR009091">
    <property type="entry name" value="RCC1/BLIP-II"/>
</dbReference>
<keyword evidence="4" id="KW-1185">Reference proteome</keyword>
<dbReference type="Gene3D" id="2.130.10.30">
    <property type="entry name" value="Regulator of chromosome condensation 1/beta-lactamase-inhibitor protein II"/>
    <property type="match status" value="2"/>
</dbReference>
<evidence type="ECO:0000256" key="2">
    <source>
        <dbReference type="PROSITE-ProRule" id="PRU00235"/>
    </source>
</evidence>
<dbReference type="PANTHER" id="PTHR22870:SF466">
    <property type="entry name" value="ANKYRIN REPEAT-CONTAINING PROTEIN"/>
    <property type="match status" value="1"/>
</dbReference>
<keyword evidence="1" id="KW-0677">Repeat</keyword>
<gene>
    <name evidence="3" type="ORF">LAZ67_6000119</name>
</gene>
<dbReference type="PROSITE" id="PS50012">
    <property type="entry name" value="RCC1_3"/>
    <property type="match status" value="1"/>
</dbReference>
<dbReference type="Pfam" id="PF00415">
    <property type="entry name" value="RCC1"/>
    <property type="match status" value="1"/>
</dbReference>
<evidence type="ECO:0000313" key="3">
    <source>
        <dbReference type="EMBL" id="UYV68571.1"/>
    </source>
</evidence>
<evidence type="ECO:0000256" key="1">
    <source>
        <dbReference type="ARBA" id="ARBA00022737"/>
    </source>
</evidence>
<accession>A0ABY6KI98</accession>
<reference evidence="3 4" key="1">
    <citation type="submission" date="2022-01" db="EMBL/GenBank/DDBJ databases">
        <title>A chromosomal length assembly of Cordylochernes scorpioides.</title>
        <authorList>
            <person name="Zeh D."/>
            <person name="Zeh J."/>
        </authorList>
    </citation>
    <scope>NUCLEOTIDE SEQUENCE [LARGE SCALE GENOMIC DNA]</scope>
    <source>
        <strain evidence="3">IN4F17</strain>
        <tissue evidence="3">Whole Body</tissue>
    </source>
</reference>
<sequence length="260" mass="28232">MKPESIICLLTTYPMQICLCEEGECDVSQNNVTEDEVYCLEESEDKWNLRPIPTDNHQVIQVSCGLSHVLLLTSAGVVLSMGRGSSATAQQLHSSSPRWLKLLKASRWFVLELEDGILWQSQVKAAGPDCWDAHTDVGPDSGDVYVWGWNEAGQLGLPQSIVFQPEPCLLDLPLDFVSVSCGSKHTLLLSGNFIELVVVVKPVSAAEGGEVWGMGSNSYGQLGDLTGSGPISVADQAVGVKCHGFSSCIFFRDHKVSRHN</sequence>